<gene>
    <name evidence="1" type="ORF">TrCOL_g476</name>
</gene>
<comment type="caution">
    <text evidence="1">The sequence shown here is derived from an EMBL/GenBank/DDBJ whole genome shotgun (WGS) entry which is preliminary data.</text>
</comment>
<dbReference type="AlphaFoldDB" id="A0A9W7GCK4"/>
<sequence>MVFEALHQFLEKRAGLKPSQIPAVLSTFAAVKWATSGAFILAGVKFRPLKRVFGEGEKRLNKAIIDNRKNEGNFANNLRRFDRNRTAFRGEPSVEQSSKVWTWMGENYRKYSKIFGDQVSSNSMFVHVAKAMKSDPTNLALGVAEGLICYKMTFLIHAPLELYLVVKLFQNRHDEDLTIGEEVGREVGELLDAALTVYEDSDDESAQMEKETN</sequence>
<protein>
    <submittedName>
        <fullName evidence="1">Uncharacterized protein</fullName>
    </submittedName>
</protein>
<dbReference type="OrthoDB" id="199687at2759"/>
<reference evidence="2" key="1">
    <citation type="journal article" date="2023" name="Commun. Biol.">
        <title>Genome analysis of Parmales, the sister group of diatoms, reveals the evolutionary specialization of diatoms from phago-mixotrophs to photoautotrophs.</title>
        <authorList>
            <person name="Ban H."/>
            <person name="Sato S."/>
            <person name="Yoshikawa S."/>
            <person name="Yamada K."/>
            <person name="Nakamura Y."/>
            <person name="Ichinomiya M."/>
            <person name="Sato N."/>
            <person name="Blanc-Mathieu R."/>
            <person name="Endo H."/>
            <person name="Kuwata A."/>
            <person name="Ogata H."/>
        </authorList>
    </citation>
    <scope>NUCLEOTIDE SEQUENCE [LARGE SCALE GENOMIC DNA]</scope>
</reference>
<organism evidence="1 2">
    <name type="scientific">Triparma columacea</name>
    <dbReference type="NCBI Taxonomy" id="722753"/>
    <lineage>
        <taxon>Eukaryota</taxon>
        <taxon>Sar</taxon>
        <taxon>Stramenopiles</taxon>
        <taxon>Ochrophyta</taxon>
        <taxon>Bolidophyceae</taxon>
        <taxon>Parmales</taxon>
        <taxon>Triparmaceae</taxon>
        <taxon>Triparma</taxon>
    </lineage>
</organism>
<dbReference type="Proteomes" id="UP001165065">
    <property type="component" value="Unassembled WGS sequence"/>
</dbReference>
<proteinExistence type="predicted"/>
<accession>A0A9W7GCK4</accession>
<name>A0A9W7GCK4_9STRA</name>
<evidence type="ECO:0000313" key="2">
    <source>
        <dbReference type="Proteomes" id="UP001165065"/>
    </source>
</evidence>
<evidence type="ECO:0000313" key="1">
    <source>
        <dbReference type="EMBL" id="GMI43491.1"/>
    </source>
</evidence>
<keyword evidence="2" id="KW-1185">Reference proteome</keyword>
<dbReference type="EMBL" id="BRYA01000194">
    <property type="protein sequence ID" value="GMI43491.1"/>
    <property type="molecule type" value="Genomic_DNA"/>
</dbReference>